<keyword evidence="4 7" id="KW-1133">Transmembrane helix</keyword>
<protein>
    <recommendedName>
        <fullName evidence="12">ABC transporter permease</fullName>
    </recommendedName>
</protein>
<dbReference type="InterPro" id="IPR003838">
    <property type="entry name" value="ABC3_permease_C"/>
</dbReference>
<feature type="transmembrane region" description="Helical" evidence="7">
    <location>
        <begin position="359"/>
        <end position="380"/>
    </location>
</feature>
<evidence type="ECO:0000256" key="3">
    <source>
        <dbReference type="ARBA" id="ARBA00022692"/>
    </source>
</evidence>
<evidence type="ECO:0000313" key="10">
    <source>
        <dbReference type="EMBL" id="GAB1253622.1"/>
    </source>
</evidence>
<comment type="subcellular location">
    <subcellularLocation>
        <location evidence="1">Cell membrane</location>
        <topology evidence="1">Multi-pass membrane protein</topology>
    </subcellularLocation>
</comment>
<proteinExistence type="inferred from homology"/>
<organism evidence="10 11">
    <name type="scientific">Desulfovibrio falkowii</name>
    <dbReference type="NCBI Taxonomy" id="3136602"/>
    <lineage>
        <taxon>Bacteria</taxon>
        <taxon>Pseudomonadati</taxon>
        <taxon>Thermodesulfobacteriota</taxon>
        <taxon>Desulfovibrionia</taxon>
        <taxon>Desulfovibrionales</taxon>
        <taxon>Desulfovibrionaceae</taxon>
        <taxon>Desulfovibrio</taxon>
    </lineage>
</organism>
<comment type="similarity">
    <text evidence="6">Belongs to the ABC-4 integral membrane protein family.</text>
</comment>
<feature type="transmembrane region" description="Helical" evidence="7">
    <location>
        <begin position="328"/>
        <end position="352"/>
    </location>
</feature>
<sequence>MIMPSDIFEISYRHVLRTKPWGVITSIALGIASFMILVVLGNEIRFALGKDIVLMGGVNVVMLEMEDELYPGEERYAFTNKTLDSLREIKGIEYVSANLPWSVEYSQSLGRRNIPIRFMGIDEYFLRTYSLEVAYGREITKEDIQKKRRVCMLGVEAATSLFGSAEKALHQSIQAANNDTLYVVGIVKGIMLGSWSRYGFIPYNLAIDRIICFPNWISRVLIRTQTWESLTSILPQITETVHKNQTAPHLVVRKQDEQLERLQFIFFWLSILLWLGIATALILGAFGIWTGTFASVRSRTHEIGLQKAMGAKDIDVMGQFLTEALCKAVAGGILGLLIGLGFVFIGIFYLGCDIPWVRLVLSCLGSVLFSAILGILGGLYPASTASKMDIVSALRFE</sequence>
<dbReference type="PANTHER" id="PTHR30572">
    <property type="entry name" value="MEMBRANE COMPONENT OF TRANSPORTER-RELATED"/>
    <property type="match status" value="1"/>
</dbReference>
<dbReference type="EMBL" id="BAAFSG010000001">
    <property type="protein sequence ID" value="GAB1253622.1"/>
    <property type="molecule type" value="Genomic_DNA"/>
</dbReference>
<evidence type="ECO:0000256" key="7">
    <source>
        <dbReference type="SAM" id="Phobius"/>
    </source>
</evidence>
<evidence type="ECO:0000259" key="9">
    <source>
        <dbReference type="Pfam" id="PF12704"/>
    </source>
</evidence>
<dbReference type="Pfam" id="PF02687">
    <property type="entry name" value="FtsX"/>
    <property type="match status" value="1"/>
</dbReference>
<dbReference type="Pfam" id="PF12704">
    <property type="entry name" value="MacB_PCD"/>
    <property type="match status" value="1"/>
</dbReference>
<keyword evidence="5 7" id="KW-0472">Membrane</keyword>
<evidence type="ECO:0000256" key="2">
    <source>
        <dbReference type="ARBA" id="ARBA00022475"/>
    </source>
</evidence>
<gene>
    <name evidence="10" type="ORF">Defa_11090</name>
</gene>
<dbReference type="Proteomes" id="UP001628192">
    <property type="component" value="Unassembled WGS sequence"/>
</dbReference>
<dbReference type="RefSeq" id="WP_407844380.1">
    <property type="nucleotide sequence ID" value="NZ_BAAFSG010000001.1"/>
</dbReference>
<evidence type="ECO:0000313" key="11">
    <source>
        <dbReference type="Proteomes" id="UP001628192"/>
    </source>
</evidence>
<keyword evidence="2" id="KW-1003">Cell membrane</keyword>
<feature type="transmembrane region" description="Helical" evidence="7">
    <location>
        <begin position="264"/>
        <end position="289"/>
    </location>
</feature>
<evidence type="ECO:0000256" key="1">
    <source>
        <dbReference type="ARBA" id="ARBA00004651"/>
    </source>
</evidence>
<dbReference type="InterPro" id="IPR025857">
    <property type="entry name" value="MacB_PCD"/>
</dbReference>
<evidence type="ECO:0000259" key="8">
    <source>
        <dbReference type="Pfam" id="PF02687"/>
    </source>
</evidence>
<keyword evidence="3 7" id="KW-0812">Transmembrane</keyword>
<evidence type="ECO:0000256" key="6">
    <source>
        <dbReference type="ARBA" id="ARBA00038076"/>
    </source>
</evidence>
<evidence type="ECO:0000256" key="4">
    <source>
        <dbReference type="ARBA" id="ARBA00022989"/>
    </source>
</evidence>
<feature type="domain" description="ABC3 transporter permease C-terminal" evidence="8">
    <location>
        <begin position="277"/>
        <end position="389"/>
    </location>
</feature>
<keyword evidence="11" id="KW-1185">Reference proteome</keyword>
<dbReference type="InterPro" id="IPR050250">
    <property type="entry name" value="Macrolide_Exporter_MacB"/>
</dbReference>
<feature type="transmembrane region" description="Helical" evidence="7">
    <location>
        <begin position="20"/>
        <end position="40"/>
    </location>
</feature>
<evidence type="ECO:0000256" key="5">
    <source>
        <dbReference type="ARBA" id="ARBA00023136"/>
    </source>
</evidence>
<evidence type="ECO:0008006" key="12">
    <source>
        <dbReference type="Google" id="ProtNLM"/>
    </source>
</evidence>
<reference evidence="10 11" key="1">
    <citation type="journal article" date="2025" name="Int. J. Syst. Evol. Microbiol.">
        <title>Desulfovibrio falkowii sp. nov., Porphyromonas miyakawae sp. nov., Mediterraneibacter flintii sp. nov. and Owariibacterium komagatae gen. nov., sp. nov., isolated from human faeces.</title>
        <authorList>
            <person name="Hamaguchi T."/>
            <person name="Ohara M."/>
            <person name="Hisatomi A."/>
            <person name="Sekiguchi K."/>
            <person name="Takeda J.I."/>
            <person name="Ueyama J."/>
            <person name="Ito M."/>
            <person name="Nishiwaki H."/>
            <person name="Ogi T."/>
            <person name="Hirayama M."/>
            <person name="Ohkuma M."/>
            <person name="Sakamoto M."/>
            <person name="Ohno K."/>
        </authorList>
    </citation>
    <scope>NUCLEOTIDE SEQUENCE [LARGE SCALE GENOMIC DNA]</scope>
    <source>
        <strain evidence="10 11">13CB8C</strain>
    </source>
</reference>
<comment type="caution">
    <text evidence="10">The sequence shown here is derived from an EMBL/GenBank/DDBJ whole genome shotgun (WGS) entry which is preliminary data.</text>
</comment>
<name>A0ABQ0E7P1_9BACT</name>
<feature type="domain" description="MacB-like periplasmic core" evidence="9">
    <location>
        <begin position="24"/>
        <end position="234"/>
    </location>
</feature>
<accession>A0ABQ0E7P1</accession>
<dbReference type="PANTHER" id="PTHR30572:SF4">
    <property type="entry name" value="ABC TRANSPORTER PERMEASE YTRF"/>
    <property type="match status" value="1"/>
</dbReference>